<gene>
    <name evidence="2" type="ORF">CIK91_09910</name>
</gene>
<dbReference type="Proteomes" id="UP000216189">
    <property type="component" value="Unassembled WGS sequence"/>
</dbReference>
<sequence length="168" mass="19597">MMSNITNRKWFKNLKFIIICFLLIGGSLFCALHDFSNDRRGTNLIAHPIGWLGIGFFGYAFIFMLYKNIKYALQGRGMVAFTDEGMYIRDEFVAWENIVGIYGNKQCVIIDTNDTMERLRQASWWRKMNYKMGGAMITISNFDYDGSQEEFATNLKQQIELHQKQNLV</sequence>
<evidence type="ECO:0000256" key="1">
    <source>
        <dbReference type="SAM" id="Phobius"/>
    </source>
</evidence>
<proteinExistence type="predicted"/>
<keyword evidence="1" id="KW-0812">Transmembrane</keyword>
<dbReference type="InterPro" id="IPR048136">
    <property type="entry name" value="STM3941-like"/>
</dbReference>
<keyword evidence="1" id="KW-0472">Membrane</keyword>
<feature type="transmembrane region" description="Helical" evidence="1">
    <location>
        <begin position="45"/>
        <end position="66"/>
    </location>
</feature>
<evidence type="ECO:0008006" key="4">
    <source>
        <dbReference type="Google" id="ProtNLM"/>
    </source>
</evidence>
<organism evidence="2 3">
    <name type="scientific">Segatella bryantii</name>
    <name type="common">Prevotella bryantii</name>
    <dbReference type="NCBI Taxonomy" id="77095"/>
    <lineage>
        <taxon>Bacteria</taxon>
        <taxon>Pseudomonadati</taxon>
        <taxon>Bacteroidota</taxon>
        <taxon>Bacteroidia</taxon>
        <taxon>Bacteroidales</taxon>
        <taxon>Prevotellaceae</taxon>
        <taxon>Segatella</taxon>
    </lineage>
</organism>
<dbReference type="NCBIfam" id="NF041635">
    <property type="entry name" value="STM3941_fam"/>
    <property type="match status" value="1"/>
</dbReference>
<reference evidence="2 3" key="1">
    <citation type="submission" date="2017-08" db="EMBL/GenBank/DDBJ databases">
        <title>Comparative genomics of non-oral Prevotella species.</title>
        <authorList>
            <person name="Accetto T."/>
            <person name="Nograsek B."/>
            <person name="Avgustin G."/>
        </authorList>
    </citation>
    <scope>NUCLEOTIDE SEQUENCE [LARGE SCALE GENOMIC DNA]</scope>
    <source>
        <strain evidence="2 3">TC1-1</strain>
    </source>
</reference>
<evidence type="ECO:0000313" key="3">
    <source>
        <dbReference type="Proteomes" id="UP000216189"/>
    </source>
</evidence>
<keyword evidence="1" id="KW-1133">Transmembrane helix</keyword>
<evidence type="ECO:0000313" key="2">
    <source>
        <dbReference type="EMBL" id="OYP54130.1"/>
    </source>
</evidence>
<accession>A0ABX4EJ16</accession>
<dbReference type="GeneID" id="72480113"/>
<dbReference type="EMBL" id="NPJF01000050">
    <property type="protein sequence ID" value="OYP54130.1"/>
    <property type="molecule type" value="Genomic_DNA"/>
</dbReference>
<name>A0ABX4EJ16_SEGBR</name>
<dbReference type="RefSeq" id="WP_094448772.1">
    <property type="nucleotide sequence ID" value="NZ_CP091798.1"/>
</dbReference>
<keyword evidence="3" id="KW-1185">Reference proteome</keyword>
<protein>
    <recommendedName>
        <fullName evidence="4">Photosystem I assembly protein Ycf4</fullName>
    </recommendedName>
</protein>
<comment type="caution">
    <text evidence="2">The sequence shown here is derived from an EMBL/GenBank/DDBJ whole genome shotgun (WGS) entry which is preliminary data.</text>
</comment>